<organism evidence="2 3">
    <name type="scientific">Methylobacterium nonmethylotrophicum</name>
    <dbReference type="NCBI Taxonomy" id="1141884"/>
    <lineage>
        <taxon>Bacteria</taxon>
        <taxon>Pseudomonadati</taxon>
        <taxon>Pseudomonadota</taxon>
        <taxon>Alphaproteobacteria</taxon>
        <taxon>Hyphomicrobiales</taxon>
        <taxon>Methylobacteriaceae</taxon>
        <taxon>Methylobacterium</taxon>
    </lineage>
</organism>
<dbReference type="AlphaFoldDB" id="A0A4Z0P047"/>
<accession>A0A4Z0P047</accession>
<proteinExistence type="predicted"/>
<protein>
    <submittedName>
        <fullName evidence="2">Uncharacterized protein</fullName>
    </submittedName>
</protein>
<feature type="compositionally biased region" description="Basic and acidic residues" evidence="1">
    <location>
        <begin position="73"/>
        <end position="92"/>
    </location>
</feature>
<gene>
    <name evidence="2" type="ORF">EU555_02505</name>
</gene>
<dbReference type="RefSeq" id="WP_135412846.1">
    <property type="nucleotide sequence ID" value="NZ_SRLB01000001.1"/>
</dbReference>
<reference evidence="2 3" key="1">
    <citation type="submission" date="2019-04" db="EMBL/GenBank/DDBJ databases">
        <authorList>
            <person name="Feng G."/>
            <person name="Zhu H."/>
        </authorList>
    </citation>
    <scope>NUCLEOTIDE SEQUENCE [LARGE SCALE GENOMIC DNA]</scope>
    <source>
        <strain evidence="2 3">6HR-1</strain>
    </source>
</reference>
<dbReference type="Proteomes" id="UP000297535">
    <property type="component" value="Unassembled WGS sequence"/>
</dbReference>
<feature type="region of interest" description="Disordered" evidence="1">
    <location>
        <begin position="73"/>
        <end position="110"/>
    </location>
</feature>
<evidence type="ECO:0000313" key="3">
    <source>
        <dbReference type="Proteomes" id="UP000297535"/>
    </source>
</evidence>
<dbReference type="EMBL" id="SRLB01000001">
    <property type="protein sequence ID" value="TGE02652.1"/>
    <property type="molecule type" value="Genomic_DNA"/>
</dbReference>
<comment type="caution">
    <text evidence="2">The sequence shown here is derived from an EMBL/GenBank/DDBJ whole genome shotgun (WGS) entry which is preliminary data.</text>
</comment>
<dbReference type="OrthoDB" id="7997828at2"/>
<evidence type="ECO:0000256" key="1">
    <source>
        <dbReference type="SAM" id="MobiDB-lite"/>
    </source>
</evidence>
<evidence type="ECO:0000313" key="2">
    <source>
        <dbReference type="EMBL" id="TGE02652.1"/>
    </source>
</evidence>
<keyword evidence="3" id="KW-1185">Reference proteome</keyword>
<sequence length="110" mass="12365">MTDVITEHARADARRALSPLLAAPPPETQDPARYVGEIFKRLCGCQTTFDEVAFTRIARAVLVSLGKAALEESERQARRIRERSKPSPHDIRVTAPRQVDLDTWDPGERD</sequence>
<name>A0A4Z0P047_9HYPH</name>